<evidence type="ECO:0000313" key="3">
    <source>
        <dbReference type="EMBL" id="BAX63250.1"/>
    </source>
</evidence>
<evidence type="ECO:0000313" key="4">
    <source>
        <dbReference type="Proteomes" id="UP000218432"/>
    </source>
</evidence>
<feature type="transmembrane region" description="Helical" evidence="2">
    <location>
        <begin position="16"/>
        <end position="37"/>
    </location>
</feature>
<feature type="region of interest" description="Disordered" evidence="1">
    <location>
        <begin position="44"/>
        <end position="78"/>
    </location>
</feature>
<keyword evidence="2" id="KW-1133">Transmembrane helix</keyword>
<sequence length="78" mass="7905">MTKESHASPFLRNLKIAGYCGLAAVVLALFVAMCAILKESALDRDAAQHPADTPELHDAGGGPSASAESSARTPGSPG</sequence>
<dbReference type="Proteomes" id="UP000218432">
    <property type="component" value="Chromosome 2"/>
</dbReference>
<dbReference type="EMBL" id="AP018112">
    <property type="protein sequence ID" value="BAX63250.1"/>
    <property type="molecule type" value="Genomic_DNA"/>
</dbReference>
<organism evidence="3 4">
    <name type="scientific">Burkholderia stabilis</name>
    <dbReference type="NCBI Taxonomy" id="95485"/>
    <lineage>
        <taxon>Bacteria</taxon>
        <taxon>Pseudomonadati</taxon>
        <taxon>Pseudomonadota</taxon>
        <taxon>Betaproteobacteria</taxon>
        <taxon>Burkholderiales</taxon>
        <taxon>Burkholderiaceae</taxon>
        <taxon>Burkholderia</taxon>
        <taxon>Burkholderia cepacia complex</taxon>
    </lineage>
</organism>
<evidence type="ECO:0000256" key="2">
    <source>
        <dbReference type="SAM" id="Phobius"/>
    </source>
</evidence>
<dbReference type="RefSeq" id="WP_096475720.1">
    <property type="nucleotide sequence ID" value="NZ_AP018112.1"/>
</dbReference>
<protein>
    <recommendedName>
        <fullName evidence="5">Sperm-specific protein Phi-1</fullName>
    </recommendedName>
</protein>
<evidence type="ECO:0000256" key="1">
    <source>
        <dbReference type="SAM" id="MobiDB-lite"/>
    </source>
</evidence>
<evidence type="ECO:0008006" key="5">
    <source>
        <dbReference type="Google" id="ProtNLM"/>
    </source>
</evidence>
<reference evidence="3 4" key="1">
    <citation type="journal article" date="2017" name="Genome Announc.">
        <title>Complete Genome Sequence of Burkholderia stabilis FERMP-21014.</title>
        <authorList>
            <person name="Konishi K."/>
            <person name="Kumagai T."/>
            <person name="Sakasegawa S."/>
            <person name="Tamura T."/>
        </authorList>
    </citation>
    <scope>NUCLEOTIDE SEQUENCE [LARGE SCALE GENOMIC DNA]</scope>
    <source>
        <strain evidence="3 4">FERMP-21014</strain>
    </source>
</reference>
<gene>
    <name evidence="3" type="ORF">BSFP_061180</name>
</gene>
<proteinExistence type="predicted"/>
<accession>A0A1Y1BTE0</accession>
<feature type="compositionally biased region" description="Basic and acidic residues" evidence="1">
    <location>
        <begin position="44"/>
        <end position="58"/>
    </location>
</feature>
<keyword evidence="2" id="KW-0472">Membrane</keyword>
<name>A0A1Y1BTE0_9BURK</name>
<keyword evidence="2" id="KW-0812">Transmembrane</keyword>
<dbReference type="AlphaFoldDB" id="A0A1Y1BTE0"/>